<accession>A0A6P7YXL6</accession>
<reference evidence="8" key="1">
    <citation type="submission" date="2025-08" db="UniProtKB">
        <authorList>
            <consortium name="RefSeq"/>
        </authorList>
    </citation>
    <scope>IDENTIFICATION</scope>
</reference>
<dbReference type="RefSeq" id="XP_030069281.1">
    <property type="nucleotide sequence ID" value="XM_030213421.1"/>
</dbReference>
<dbReference type="Gene3D" id="3.30.40.10">
    <property type="entry name" value="Zinc/RING finger domain, C3HC4 (zinc finger)"/>
    <property type="match status" value="1"/>
</dbReference>
<dbReference type="GO" id="GO:0061630">
    <property type="term" value="F:ubiquitin protein ligase activity"/>
    <property type="evidence" value="ECO:0007669"/>
    <property type="project" value="TreeGrafter"/>
</dbReference>
<evidence type="ECO:0000313" key="8">
    <source>
        <dbReference type="RefSeq" id="XP_030069281.1"/>
    </source>
</evidence>
<dbReference type="Gene3D" id="1.25.40.10">
    <property type="entry name" value="Tetratricopeptide repeat domain"/>
    <property type="match status" value="1"/>
</dbReference>
<dbReference type="InterPro" id="IPR003111">
    <property type="entry name" value="Lon_prtase_N"/>
</dbReference>
<dbReference type="InterPro" id="IPR017907">
    <property type="entry name" value="Znf_RING_CS"/>
</dbReference>
<keyword evidence="7" id="KW-1185">Reference proteome</keyword>
<gene>
    <name evidence="8" type="primary">LOC115476847</name>
</gene>
<dbReference type="SUPFAM" id="SSF48452">
    <property type="entry name" value="TPR-like"/>
    <property type="match status" value="1"/>
</dbReference>
<dbReference type="Pfam" id="PF02190">
    <property type="entry name" value="LON_substr_bdg"/>
    <property type="match status" value="1"/>
</dbReference>
<dbReference type="GO" id="GO:0008270">
    <property type="term" value="F:zinc ion binding"/>
    <property type="evidence" value="ECO:0007669"/>
    <property type="project" value="UniProtKB-KW"/>
</dbReference>
<dbReference type="CDD" id="cd16513">
    <property type="entry name" value="RING-HC_LONFs_rpt1"/>
    <property type="match status" value="1"/>
</dbReference>
<protein>
    <submittedName>
        <fullName evidence="8">LON peptidase N-terminal domain and RING finger protein 1-like</fullName>
    </submittedName>
</protein>
<dbReference type="PROSITE" id="PS51787">
    <property type="entry name" value="LON_N"/>
    <property type="match status" value="1"/>
</dbReference>
<dbReference type="PANTHER" id="PTHR23327:SF50">
    <property type="entry name" value="LON PEPTIDASE N-TERMINAL DOMAIN AND RING FINGER PROTEIN 1"/>
    <property type="match status" value="1"/>
</dbReference>
<dbReference type="PROSITE" id="PS50089">
    <property type="entry name" value="ZF_RING_2"/>
    <property type="match status" value="1"/>
</dbReference>
<evidence type="ECO:0000259" key="6">
    <source>
        <dbReference type="PROSITE" id="PS51787"/>
    </source>
</evidence>
<dbReference type="Proteomes" id="UP000515156">
    <property type="component" value="Chromosome 8"/>
</dbReference>
<dbReference type="SUPFAM" id="SSF57850">
    <property type="entry name" value="RING/U-box"/>
    <property type="match status" value="1"/>
</dbReference>
<dbReference type="InterPro" id="IPR046336">
    <property type="entry name" value="Lon_prtase_N_sf"/>
</dbReference>
<evidence type="ECO:0000259" key="5">
    <source>
        <dbReference type="PROSITE" id="PS50089"/>
    </source>
</evidence>
<dbReference type="GeneID" id="115476847"/>
<feature type="domain" description="Lon N-terminal" evidence="6">
    <location>
        <begin position="233"/>
        <end position="465"/>
    </location>
</feature>
<dbReference type="InterPro" id="IPR015947">
    <property type="entry name" value="PUA-like_sf"/>
</dbReference>
<keyword evidence="3" id="KW-0862">Zinc</keyword>
<dbReference type="OrthoDB" id="264917at2759"/>
<keyword evidence="1" id="KW-0479">Metal-binding</keyword>
<name>A0A6P7YXL6_9AMPH</name>
<evidence type="ECO:0000313" key="7">
    <source>
        <dbReference type="Proteomes" id="UP000515156"/>
    </source>
</evidence>
<dbReference type="GO" id="GO:0005737">
    <property type="term" value="C:cytoplasm"/>
    <property type="evidence" value="ECO:0007669"/>
    <property type="project" value="UniProtKB-ARBA"/>
</dbReference>
<dbReference type="InterPro" id="IPR013083">
    <property type="entry name" value="Znf_RING/FYVE/PHD"/>
</dbReference>
<evidence type="ECO:0000256" key="2">
    <source>
        <dbReference type="ARBA" id="ARBA00022771"/>
    </source>
</evidence>
<dbReference type="InParanoid" id="A0A6P7YXL6"/>
<feature type="domain" description="RING-type" evidence="5">
    <location>
        <begin position="6"/>
        <end position="41"/>
    </location>
</feature>
<keyword evidence="2 4" id="KW-0863">Zinc-finger</keyword>
<evidence type="ECO:0000256" key="1">
    <source>
        <dbReference type="ARBA" id="ARBA00022723"/>
    </source>
</evidence>
<evidence type="ECO:0000256" key="4">
    <source>
        <dbReference type="PROSITE-ProRule" id="PRU00175"/>
    </source>
</evidence>
<dbReference type="Gene3D" id="2.30.130.40">
    <property type="entry name" value="LON domain-like"/>
    <property type="match status" value="1"/>
</dbReference>
<proteinExistence type="predicted"/>
<dbReference type="InterPro" id="IPR011990">
    <property type="entry name" value="TPR-like_helical_dom_sf"/>
</dbReference>
<dbReference type="SUPFAM" id="SSF88697">
    <property type="entry name" value="PUA domain-like"/>
    <property type="match status" value="1"/>
</dbReference>
<sequence>MELFRCPACRGCLLDPATVFCGHSFCKRCLGKTLPSKCQACGQRLKHMGMKDLKNNVVLVTVLDKYLHREAKVSRLKSNLQELMEIKDYEEALKTAQKGVEMAPEDMSLRIWCSEVYTALKKYPEALEDLEIVCKREAEDFEGFYQKGKVFLEMGEKVIALYQFHHCLTLTPHFPAAQKEIVKVSVMSHGAIVENQHGFKRQPKFLLKVTQTVYGLLSAIRPMNLNLWTTATLLWQPIHKQQMFLVTLTLELLLVYLKGEEEAGENHALLHQRQLKPFSAQPWVSLNGEERNFSTSREASEPGEEAVGYHFKPKEMCFADFGCILEIQTVAYLADGRSHVETIGRQLFRVLRRAQRDGYHNAEEDKKVEDDELAELYRLHDHTYQQVVERWISENKVDFSRKHFLSHGPLPAKDDDIQASPDGPAWCWWLLAILPLDPTYQMLILSMTSLKDRLTHMKLILDVFLQNHT</sequence>
<dbReference type="PANTHER" id="PTHR23327">
    <property type="entry name" value="RING FINGER PROTEIN 127"/>
    <property type="match status" value="1"/>
</dbReference>
<dbReference type="PROSITE" id="PS00518">
    <property type="entry name" value="ZF_RING_1"/>
    <property type="match status" value="1"/>
</dbReference>
<dbReference type="InterPro" id="IPR001841">
    <property type="entry name" value="Znf_RING"/>
</dbReference>
<dbReference type="KEGG" id="muo:115476847"/>
<dbReference type="AlphaFoldDB" id="A0A6P7YXL6"/>
<evidence type="ECO:0000256" key="3">
    <source>
        <dbReference type="ARBA" id="ARBA00022833"/>
    </source>
</evidence>
<organism evidence="7 8">
    <name type="scientific">Microcaecilia unicolor</name>
    <dbReference type="NCBI Taxonomy" id="1415580"/>
    <lineage>
        <taxon>Eukaryota</taxon>
        <taxon>Metazoa</taxon>
        <taxon>Chordata</taxon>
        <taxon>Craniata</taxon>
        <taxon>Vertebrata</taxon>
        <taxon>Euteleostomi</taxon>
        <taxon>Amphibia</taxon>
        <taxon>Gymnophiona</taxon>
        <taxon>Siphonopidae</taxon>
        <taxon>Microcaecilia</taxon>
    </lineage>
</organism>